<feature type="signal peptide" evidence="7">
    <location>
        <begin position="1"/>
        <end position="22"/>
    </location>
</feature>
<evidence type="ECO:0000256" key="2">
    <source>
        <dbReference type="ARBA" id="ARBA00022692"/>
    </source>
</evidence>
<feature type="region of interest" description="Disordered" evidence="5">
    <location>
        <begin position="770"/>
        <end position="897"/>
    </location>
</feature>
<sequence length="1036" mass="111836">MRLSQLLAWTVLGWALPSGVYARPGSDIQKRQDSTDTSFPSLTTGSPSASTAASASASDTVTSSTPTSTQGVQQSGSNSTSSVRNSVLSTSLSTTKHPSSTTSSAIHTASSTPSNNSTTSSTEKVSDALPIHPRLTPAFGIAGVILIVLGATYALIGVKTRWVQIFLSCAFLASIATTALVDYVMNPPVTNAVQGGFFVAIFMTGAVFGGGALVFKEVTEGFACLLGGFCFSMWLLTLRPGGLITSSGGKGAFIGIFCVFFWAMSWTSYTRPYALIGSISFSGATAFTLGIDCFTRAGLKEFWFYIWDLNDNLFPLNTTTFPLTKGIRVEIAVIVICTIIGVLSQLKFWKVIRSKQSEKVELDEEGSRQREAVEAALGRHLQRQNERDKSEWEKQYGDRLASKRNTVLWQDLHTDKRYSTVSVVALEPASDSSPESGEMNAFGPKRASSAYGSKNKRQSTLTVDVIEEVEEDTDAIANQERQKALQALENSRTPLGMERKDSGSSSAAQTTRSASNDMSSNEEVFNDQPGKLGASSKPKRSSQLSLSRRSKHLSANYISGGSESQEHLIDGERPQSRASSAAATMDVDNEELDVKALDVDLDQDLTLPPEIVISPVASSSSVVPKTSENPENAAVEMQGTERSTAGGNLELERLFVDQDGRSAQGASSLDEALKPEGSEAKTETGDVTRSHSQTSDGTNSSADTLTKTALAKVPSQLSSVVLSYRTNEWAKHITTAEEPIYDEPETIEGVDDELPTQLASVAAEPEKIAAEPPVEVPPAAALPPTVKAGGAGVGIASKPPSSQRSVSDQERRRSTGRMPSRSASTQSLRHSNSRGGRNSLNPTMQNSLVSTPIDEDAPMEFTNPKRASRRMSSPYQMPQRSNSGMRPHTAYGTASPTSVSMYDLAQTSRPLSQNSNRAGMSIGTRLESYNSHQPAQRDHRSDAQKRESLLAEWRLSQQHRASSKGINGAMAEAGHAQMRTEKENQKLMEEYQRNVQQRKQLVMDQVMRRPDMQELHREAMRKMQAGANKNLGAGRG</sequence>
<feature type="compositionally biased region" description="Low complexity" evidence="5">
    <location>
        <begin position="503"/>
        <end position="515"/>
    </location>
</feature>
<feature type="compositionally biased region" description="Basic and acidic residues" evidence="5">
    <location>
        <begin position="671"/>
        <end position="689"/>
    </location>
</feature>
<dbReference type="RefSeq" id="XP_016247859.1">
    <property type="nucleotide sequence ID" value="XM_016394440.1"/>
</dbReference>
<evidence type="ECO:0000256" key="1">
    <source>
        <dbReference type="ARBA" id="ARBA00004141"/>
    </source>
</evidence>
<evidence type="ECO:0000256" key="5">
    <source>
        <dbReference type="SAM" id="MobiDB-lite"/>
    </source>
</evidence>
<feature type="region of interest" description="Disordered" evidence="5">
    <location>
        <begin position="22"/>
        <end position="125"/>
    </location>
</feature>
<keyword evidence="10" id="KW-1185">Reference proteome</keyword>
<evidence type="ECO:0000256" key="7">
    <source>
        <dbReference type="SAM" id="SignalP"/>
    </source>
</evidence>
<evidence type="ECO:0000313" key="9">
    <source>
        <dbReference type="EMBL" id="KIW27643.1"/>
    </source>
</evidence>
<feature type="transmembrane region" description="Helical" evidence="6">
    <location>
        <begin position="197"/>
        <end position="215"/>
    </location>
</feature>
<organism evidence="9 10">
    <name type="scientific">Cladophialophora immunda</name>
    <dbReference type="NCBI Taxonomy" id="569365"/>
    <lineage>
        <taxon>Eukaryota</taxon>
        <taxon>Fungi</taxon>
        <taxon>Dikarya</taxon>
        <taxon>Ascomycota</taxon>
        <taxon>Pezizomycotina</taxon>
        <taxon>Eurotiomycetes</taxon>
        <taxon>Chaetothyriomycetidae</taxon>
        <taxon>Chaetothyriales</taxon>
        <taxon>Herpotrichiellaceae</taxon>
        <taxon>Cladophialophora</taxon>
    </lineage>
</organism>
<dbReference type="Proteomes" id="UP000054466">
    <property type="component" value="Unassembled WGS sequence"/>
</dbReference>
<dbReference type="PANTHER" id="PTHR39469">
    <property type="entry name" value="CHROMOSOME 1, WHOLE GENOME SHOTGUN SEQUENCE"/>
    <property type="match status" value="1"/>
</dbReference>
<feature type="chain" id="PRO_5002239525" description="TM7S3/TM198-like domain-containing protein" evidence="7">
    <location>
        <begin position="23"/>
        <end position="1036"/>
    </location>
</feature>
<feature type="region of interest" description="Disordered" evidence="5">
    <location>
        <begin position="661"/>
        <end position="703"/>
    </location>
</feature>
<dbReference type="AlphaFoldDB" id="A0A0D2C954"/>
<evidence type="ECO:0000259" key="8">
    <source>
        <dbReference type="Pfam" id="PF13886"/>
    </source>
</evidence>
<keyword evidence="2 6" id="KW-0812">Transmembrane</keyword>
<gene>
    <name evidence="9" type="ORF">PV07_07367</name>
</gene>
<feature type="transmembrane region" description="Helical" evidence="6">
    <location>
        <begin position="222"/>
        <end position="239"/>
    </location>
</feature>
<keyword evidence="3 6" id="KW-1133">Transmembrane helix</keyword>
<feature type="compositionally biased region" description="Low complexity" evidence="5">
    <location>
        <begin position="770"/>
        <end position="788"/>
    </location>
</feature>
<dbReference type="VEuPathDB" id="FungiDB:PV07_07367"/>
<dbReference type="STRING" id="569365.A0A0D2C954"/>
<keyword evidence="4 6" id="KW-0472">Membrane</keyword>
<feature type="compositionally biased region" description="Basic and acidic residues" evidence="5">
    <location>
        <begin position="564"/>
        <end position="575"/>
    </location>
</feature>
<dbReference type="GO" id="GO:0016020">
    <property type="term" value="C:membrane"/>
    <property type="evidence" value="ECO:0007669"/>
    <property type="project" value="UniProtKB-SubCell"/>
</dbReference>
<evidence type="ECO:0000256" key="4">
    <source>
        <dbReference type="ARBA" id="ARBA00023136"/>
    </source>
</evidence>
<feature type="compositionally biased region" description="Polar residues" evidence="5">
    <location>
        <begin position="690"/>
        <end position="703"/>
    </location>
</feature>
<dbReference type="InterPro" id="IPR025256">
    <property type="entry name" value="TM7S3/TM198-like_dom"/>
</dbReference>
<comment type="subcellular location">
    <subcellularLocation>
        <location evidence="1">Membrane</location>
        <topology evidence="1">Multi-pass membrane protein</topology>
    </subcellularLocation>
</comment>
<dbReference type="HOGENOM" id="CLU_003667_0_0_1"/>
<dbReference type="Pfam" id="PF13886">
    <property type="entry name" value="TM7S3_TM198"/>
    <property type="match status" value="1"/>
</dbReference>
<evidence type="ECO:0000256" key="6">
    <source>
        <dbReference type="SAM" id="Phobius"/>
    </source>
</evidence>
<feature type="transmembrane region" description="Helical" evidence="6">
    <location>
        <begin position="138"/>
        <end position="158"/>
    </location>
</feature>
<keyword evidence="7" id="KW-0732">Signal</keyword>
<feature type="compositionally biased region" description="Polar residues" evidence="5">
    <location>
        <begin position="870"/>
        <end position="884"/>
    </location>
</feature>
<feature type="domain" description="TM7S3/TM198-like" evidence="8">
    <location>
        <begin position="143"/>
        <end position="346"/>
    </location>
</feature>
<feature type="transmembrane region" description="Helical" evidence="6">
    <location>
        <begin position="281"/>
        <end position="307"/>
    </location>
</feature>
<name>A0A0D2C954_9EURO</name>
<evidence type="ECO:0000313" key="10">
    <source>
        <dbReference type="Proteomes" id="UP000054466"/>
    </source>
</evidence>
<dbReference type="PANTHER" id="PTHR39469:SF1">
    <property type="entry name" value="DUF4203 DOMAIN-CONTAINING PROTEIN"/>
    <property type="match status" value="1"/>
</dbReference>
<feature type="compositionally biased region" description="Polar residues" evidence="5">
    <location>
        <begin position="821"/>
        <end position="850"/>
    </location>
</feature>
<feature type="transmembrane region" description="Helical" evidence="6">
    <location>
        <begin position="165"/>
        <end position="185"/>
    </location>
</feature>
<feature type="compositionally biased region" description="Low complexity" evidence="5">
    <location>
        <begin position="40"/>
        <end position="122"/>
    </location>
</feature>
<accession>A0A0D2C954</accession>
<proteinExistence type="predicted"/>
<feature type="region of interest" description="Disordered" evidence="5">
    <location>
        <begin position="488"/>
        <end position="585"/>
    </location>
</feature>
<protein>
    <recommendedName>
        <fullName evidence="8">TM7S3/TM198-like domain-containing protein</fullName>
    </recommendedName>
</protein>
<dbReference type="GeneID" id="27346561"/>
<dbReference type="EMBL" id="KN847043">
    <property type="protein sequence ID" value="KIW27643.1"/>
    <property type="molecule type" value="Genomic_DNA"/>
</dbReference>
<dbReference type="OrthoDB" id="5377273at2759"/>
<reference evidence="9 10" key="1">
    <citation type="submission" date="2015-01" db="EMBL/GenBank/DDBJ databases">
        <title>The Genome Sequence of Cladophialophora immunda CBS83496.</title>
        <authorList>
            <consortium name="The Broad Institute Genomics Platform"/>
            <person name="Cuomo C."/>
            <person name="de Hoog S."/>
            <person name="Gorbushina A."/>
            <person name="Stielow B."/>
            <person name="Teixiera M."/>
            <person name="Abouelleil A."/>
            <person name="Chapman S.B."/>
            <person name="Priest M."/>
            <person name="Young S.K."/>
            <person name="Wortman J."/>
            <person name="Nusbaum C."/>
            <person name="Birren B."/>
        </authorList>
    </citation>
    <scope>NUCLEOTIDE SEQUENCE [LARGE SCALE GENOMIC DNA]</scope>
    <source>
        <strain evidence="9 10">CBS 83496</strain>
    </source>
</reference>
<evidence type="ECO:0000256" key="3">
    <source>
        <dbReference type="ARBA" id="ARBA00022989"/>
    </source>
</evidence>
<feature type="region of interest" description="Disordered" evidence="5">
    <location>
        <begin position="619"/>
        <end position="647"/>
    </location>
</feature>
<feature type="transmembrane region" description="Helical" evidence="6">
    <location>
        <begin position="251"/>
        <end position="269"/>
    </location>
</feature>
<feature type="region of interest" description="Disordered" evidence="5">
    <location>
        <begin position="428"/>
        <end position="459"/>
    </location>
</feature>